<dbReference type="GO" id="GO:0003677">
    <property type="term" value="F:DNA binding"/>
    <property type="evidence" value="ECO:0007669"/>
    <property type="project" value="InterPro"/>
</dbReference>
<dbReference type="Pfam" id="PF00172">
    <property type="entry name" value="Zn_clus"/>
    <property type="match status" value="1"/>
</dbReference>
<dbReference type="Gene3D" id="4.10.240.10">
    <property type="entry name" value="Zn(2)-C6 fungal-type DNA-binding domain"/>
    <property type="match status" value="1"/>
</dbReference>
<dbReference type="PANTHER" id="PTHR47338">
    <property type="entry name" value="ZN(II)2CYS6 TRANSCRIPTION FACTOR (EUROFUNG)-RELATED"/>
    <property type="match status" value="1"/>
</dbReference>
<dbReference type="GO" id="GO:0000981">
    <property type="term" value="F:DNA-binding transcription factor activity, RNA polymerase II-specific"/>
    <property type="evidence" value="ECO:0007669"/>
    <property type="project" value="InterPro"/>
</dbReference>
<dbReference type="PROSITE" id="PS00463">
    <property type="entry name" value="ZN2_CY6_FUNGAL_1"/>
    <property type="match status" value="1"/>
</dbReference>
<dbReference type="InterPro" id="IPR007219">
    <property type="entry name" value="XnlR_reg_dom"/>
</dbReference>
<evidence type="ECO:0000259" key="6">
    <source>
        <dbReference type="PROSITE" id="PS50048"/>
    </source>
</evidence>
<evidence type="ECO:0000313" key="8">
    <source>
        <dbReference type="Proteomes" id="UP000235786"/>
    </source>
</evidence>
<dbReference type="InterPro" id="IPR050815">
    <property type="entry name" value="TF_fung"/>
</dbReference>
<evidence type="ECO:0000256" key="2">
    <source>
        <dbReference type="ARBA" id="ARBA00022723"/>
    </source>
</evidence>
<dbReference type="EMBL" id="KZ613966">
    <property type="protein sequence ID" value="PMD30536.1"/>
    <property type="molecule type" value="Genomic_DNA"/>
</dbReference>
<dbReference type="InterPro" id="IPR036864">
    <property type="entry name" value="Zn2-C6_fun-type_DNA-bd_sf"/>
</dbReference>
<dbReference type="SUPFAM" id="SSF57701">
    <property type="entry name" value="Zn2/Cys6 DNA-binding domain"/>
    <property type="match status" value="1"/>
</dbReference>
<keyword evidence="5" id="KW-0539">Nucleus</keyword>
<evidence type="ECO:0000256" key="1">
    <source>
        <dbReference type="ARBA" id="ARBA00004123"/>
    </source>
</evidence>
<name>A0A2J6QW87_HYAVF</name>
<feature type="domain" description="Zn(2)-C6 fungal-type" evidence="6">
    <location>
        <begin position="16"/>
        <end position="46"/>
    </location>
</feature>
<dbReference type="Pfam" id="PF04082">
    <property type="entry name" value="Fungal_trans"/>
    <property type="match status" value="1"/>
</dbReference>
<dbReference type="PROSITE" id="PS50048">
    <property type="entry name" value="ZN2_CY6_FUNGAL_2"/>
    <property type="match status" value="1"/>
</dbReference>
<dbReference type="SMART" id="SM00066">
    <property type="entry name" value="GAL4"/>
    <property type="match status" value="1"/>
</dbReference>
<evidence type="ECO:0000256" key="3">
    <source>
        <dbReference type="ARBA" id="ARBA00023015"/>
    </source>
</evidence>
<comment type="subcellular location">
    <subcellularLocation>
        <location evidence="1">Nucleus</location>
    </subcellularLocation>
</comment>
<proteinExistence type="predicted"/>
<dbReference type="AlphaFoldDB" id="A0A2J6QW87"/>
<keyword evidence="2" id="KW-0479">Metal-binding</keyword>
<organism evidence="7 8">
    <name type="scientific">Hyaloscypha variabilis (strain UAMH 11265 / GT02V1 / F)</name>
    <name type="common">Meliniomyces variabilis</name>
    <dbReference type="NCBI Taxonomy" id="1149755"/>
    <lineage>
        <taxon>Eukaryota</taxon>
        <taxon>Fungi</taxon>
        <taxon>Dikarya</taxon>
        <taxon>Ascomycota</taxon>
        <taxon>Pezizomycotina</taxon>
        <taxon>Leotiomycetes</taxon>
        <taxon>Helotiales</taxon>
        <taxon>Hyaloscyphaceae</taxon>
        <taxon>Hyaloscypha</taxon>
        <taxon>Hyaloscypha variabilis</taxon>
    </lineage>
</organism>
<dbReference type="GO" id="GO:0006351">
    <property type="term" value="P:DNA-templated transcription"/>
    <property type="evidence" value="ECO:0007669"/>
    <property type="project" value="InterPro"/>
</dbReference>
<dbReference type="InterPro" id="IPR001138">
    <property type="entry name" value="Zn2Cys6_DnaBD"/>
</dbReference>
<dbReference type="Proteomes" id="UP000235786">
    <property type="component" value="Unassembled WGS sequence"/>
</dbReference>
<dbReference type="CDD" id="cd12148">
    <property type="entry name" value="fungal_TF_MHR"/>
    <property type="match status" value="1"/>
</dbReference>
<gene>
    <name evidence="7" type="ORF">L207DRAFT_592303</name>
</gene>
<evidence type="ECO:0000313" key="7">
    <source>
        <dbReference type="EMBL" id="PMD30536.1"/>
    </source>
</evidence>
<accession>A0A2J6QW87</accession>
<dbReference type="STRING" id="1149755.A0A2J6QW87"/>
<dbReference type="GO" id="GO:0008270">
    <property type="term" value="F:zinc ion binding"/>
    <property type="evidence" value="ECO:0007669"/>
    <property type="project" value="InterPro"/>
</dbReference>
<evidence type="ECO:0000256" key="4">
    <source>
        <dbReference type="ARBA" id="ARBA00023163"/>
    </source>
</evidence>
<evidence type="ECO:0000256" key="5">
    <source>
        <dbReference type="ARBA" id="ARBA00023242"/>
    </source>
</evidence>
<keyword evidence="3" id="KW-0805">Transcription regulation</keyword>
<keyword evidence="8" id="KW-1185">Reference proteome</keyword>
<reference evidence="7 8" key="1">
    <citation type="submission" date="2016-04" db="EMBL/GenBank/DDBJ databases">
        <title>A degradative enzymes factory behind the ericoid mycorrhizal symbiosis.</title>
        <authorList>
            <consortium name="DOE Joint Genome Institute"/>
            <person name="Martino E."/>
            <person name="Morin E."/>
            <person name="Grelet G."/>
            <person name="Kuo A."/>
            <person name="Kohler A."/>
            <person name="Daghino S."/>
            <person name="Barry K."/>
            <person name="Choi C."/>
            <person name="Cichocki N."/>
            <person name="Clum A."/>
            <person name="Copeland A."/>
            <person name="Hainaut M."/>
            <person name="Haridas S."/>
            <person name="Labutti K."/>
            <person name="Lindquist E."/>
            <person name="Lipzen A."/>
            <person name="Khouja H.-R."/>
            <person name="Murat C."/>
            <person name="Ohm R."/>
            <person name="Olson A."/>
            <person name="Spatafora J."/>
            <person name="Veneault-Fourrey C."/>
            <person name="Henrissat B."/>
            <person name="Grigoriev I."/>
            <person name="Martin F."/>
            <person name="Perotto S."/>
        </authorList>
    </citation>
    <scope>NUCLEOTIDE SEQUENCE [LARGE SCALE GENOMIC DNA]</scope>
    <source>
        <strain evidence="7 8">F</strain>
    </source>
</reference>
<protein>
    <recommendedName>
        <fullName evidence="6">Zn(2)-C6 fungal-type domain-containing protein</fullName>
    </recommendedName>
</protein>
<dbReference type="PANTHER" id="PTHR47338:SF20">
    <property type="entry name" value="ZN(II)2CYS6 TRANSCRIPTION FACTOR (EUROFUNG)"/>
    <property type="match status" value="1"/>
</dbReference>
<sequence length="555" mass="61058">MAADGGRPRRAQAAQACMICKNRKKKCNKSLPSCGYCTRKDLDCVYVQVPNGKNHAPSAIENGYSPLVRGARPPMNVHSRMVLSAKLPSDQTTDEVDQLSCPFAILSKTRSLTVDCFNPMINYMSKGQVYLEVHGIIRGTRQFVDDISARYFQGFHPHLPIISHTRFYDNLITLGAAPAADFSILLLTICLITHAPALGYRPGDGATPSIEQQSLYLTARSLFAQVQVSCSSSVPLIQASLLLAVYEYTNGRPDDAFVAIAGSARMAYAARIRTGDRHQTHLAHTIGHNEDRGLLLQAEEAANTWWGIIICERTFFCEVAVSDQPLVTIFPGADAQLPIEPQVLDQLDILDPQSLPNIPLSCLTSPKVGGFGRTAQAACLLDQILKGFHIPDIDSRLLLLDRLDTNIQAFLSLVIPQCPGQAGVFCAAINIAIRALFTLHHHILSQPRQAIRANFKPLEEWHSKSQQALDTVTKIVLDIAETLIAPSPGNTAMHTIDGMPPMYPYIARAALRHIHSSAQRQDVGWLGSAEDVLRMSLDRYFERWSVSVGTGWTFD</sequence>
<dbReference type="OrthoDB" id="3862662at2759"/>
<dbReference type="GO" id="GO:0005634">
    <property type="term" value="C:nucleus"/>
    <property type="evidence" value="ECO:0007669"/>
    <property type="project" value="UniProtKB-SubCell"/>
</dbReference>
<keyword evidence="4" id="KW-0804">Transcription</keyword>